<dbReference type="PANTHER" id="PTHR44051">
    <property type="entry name" value="GLUTATHIONE S-TRANSFERASE-RELATED"/>
    <property type="match status" value="1"/>
</dbReference>
<sequence>MSAPCLGRSLVGLGAAAAKRCSQTRPAWAPPLRRAAPPMLGRPQLRTAASGASGPQFTKELMPEDILHLRAMSMTIMQDPVCELRPEEALRYVVDHVDPIAEMPVWHPRRQLLDFLSCVSCIGYSSFNGVSFFDAIAWDTCALGQSIVPQLVWMLEELGVAYKIVPVNPMVGDGQKPEFLKLNPHGKVPCLQDGSFVLTESVAINTYLADKFGKLVPVAGSQARAIYDQWCFFIMSELDSQSLYVHRKHTALAKVYGRAPEAVAAAEAYFKKHVSIAAKQMEAQQAAGQGPYLLGAEFTAADILMTHVLRWADELGWLSAATAATTTATTTLTTLRDYMGLTTRRAACQKTIELAEQVYGPRAKM</sequence>
<dbReference type="InterPro" id="IPR010987">
    <property type="entry name" value="Glutathione-S-Trfase_C-like"/>
</dbReference>
<proteinExistence type="inferred from homology"/>
<evidence type="ECO:0000313" key="5">
    <source>
        <dbReference type="Proteomes" id="UP000654075"/>
    </source>
</evidence>
<dbReference type="EMBL" id="CAJNNV010000003">
    <property type="protein sequence ID" value="CAE8580976.1"/>
    <property type="molecule type" value="Genomic_DNA"/>
</dbReference>
<dbReference type="InterPro" id="IPR040079">
    <property type="entry name" value="Glutathione_S-Trfase"/>
</dbReference>
<feature type="domain" description="GST C-terminal" evidence="3">
    <location>
        <begin position="220"/>
        <end position="365"/>
    </location>
</feature>
<comment type="similarity">
    <text evidence="1">Belongs to the GST superfamily.</text>
</comment>
<evidence type="ECO:0008006" key="6">
    <source>
        <dbReference type="Google" id="ProtNLM"/>
    </source>
</evidence>
<protein>
    <recommendedName>
        <fullName evidence="6">Glutathione transferase</fullName>
    </recommendedName>
</protein>
<dbReference type="Gene3D" id="3.40.30.10">
    <property type="entry name" value="Glutaredoxin"/>
    <property type="match status" value="1"/>
</dbReference>
<dbReference type="SFLD" id="SFLDG00358">
    <property type="entry name" value="Main_(cytGST)"/>
    <property type="match status" value="1"/>
</dbReference>
<keyword evidence="5" id="KW-1185">Reference proteome</keyword>
<dbReference type="SFLD" id="SFLDS00019">
    <property type="entry name" value="Glutathione_Transferase_(cytos"/>
    <property type="match status" value="1"/>
</dbReference>
<dbReference type="PROSITE" id="PS50405">
    <property type="entry name" value="GST_CTER"/>
    <property type="match status" value="1"/>
</dbReference>
<accession>A0A813CYM3</accession>
<dbReference type="PANTHER" id="PTHR44051:SF8">
    <property type="entry name" value="GLUTATHIONE S-TRANSFERASE GSTA"/>
    <property type="match status" value="1"/>
</dbReference>
<dbReference type="Gene3D" id="1.20.1050.10">
    <property type="match status" value="1"/>
</dbReference>
<evidence type="ECO:0000256" key="1">
    <source>
        <dbReference type="ARBA" id="ARBA00007409"/>
    </source>
</evidence>
<gene>
    <name evidence="4" type="ORF">PGLA1383_LOCUS10</name>
</gene>
<comment type="caution">
    <text evidence="4">The sequence shown here is derived from an EMBL/GenBank/DDBJ whole genome shotgun (WGS) entry which is preliminary data.</text>
</comment>
<dbReference type="InterPro" id="IPR004045">
    <property type="entry name" value="Glutathione_S-Trfase_N"/>
</dbReference>
<dbReference type="SUPFAM" id="SSF47616">
    <property type="entry name" value="GST C-terminal domain-like"/>
    <property type="match status" value="1"/>
</dbReference>
<reference evidence="4" key="1">
    <citation type="submission" date="2021-02" db="EMBL/GenBank/DDBJ databases">
        <authorList>
            <person name="Dougan E. K."/>
            <person name="Rhodes N."/>
            <person name="Thang M."/>
            <person name="Chan C."/>
        </authorList>
    </citation>
    <scope>NUCLEOTIDE SEQUENCE</scope>
</reference>
<evidence type="ECO:0000259" key="3">
    <source>
        <dbReference type="PROSITE" id="PS50405"/>
    </source>
</evidence>
<dbReference type="OrthoDB" id="292533at2759"/>
<dbReference type="SUPFAM" id="SSF52833">
    <property type="entry name" value="Thioredoxin-like"/>
    <property type="match status" value="1"/>
</dbReference>
<dbReference type="InterPro" id="IPR036282">
    <property type="entry name" value="Glutathione-S-Trfase_C_sf"/>
</dbReference>
<evidence type="ECO:0000313" key="4">
    <source>
        <dbReference type="EMBL" id="CAE8580976.1"/>
    </source>
</evidence>
<name>A0A813CYM3_POLGL</name>
<dbReference type="Pfam" id="PF02798">
    <property type="entry name" value="GST_N"/>
    <property type="match status" value="1"/>
</dbReference>
<dbReference type="Proteomes" id="UP000654075">
    <property type="component" value="Unassembled WGS sequence"/>
</dbReference>
<dbReference type="AlphaFoldDB" id="A0A813CYM3"/>
<dbReference type="InterPro" id="IPR036249">
    <property type="entry name" value="Thioredoxin-like_sf"/>
</dbReference>
<evidence type="ECO:0000259" key="2">
    <source>
        <dbReference type="PROSITE" id="PS50404"/>
    </source>
</evidence>
<dbReference type="PROSITE" id="PS50404">
    <property type="entry name" value="GST_NTER"/>
    <property type="match status" value="1"/>
</dbReference>
<organism evidence="4 5">
    <name type="scientific">Polarella glacialis</name>
    <name type="common">Dinoflagellate</name>
    <dbReference type="NCBI Taxonomy" id="89957"/>
    <lineage>
        <taxon>Eukaryota</taxon>
        <taxon>Sar</taxon>
        <taxon>Alveolata</taxon>
        <taxon>Dinophyceae</taxon>
        <taxon>Suessiales</taxon>
        <taxon>Suessiaceae</taxon>
        <taxon>Polarella</taxon>
    </lineage>
</organism>
<feature type="domain" description="GST N-terminal" evidence="2">
    <location>
        <begin position="135"/>
        <end position="216"/>
    </location>
</feature>
<dbReference type="CDD" id="cd03046">
    <property type="entry name" value="GST_N_GTT1_like"/>
    <property type="match status" value="1"/>
</dbReference>